<evidence type="ECO:0000256" key="2">
    <source>
        <dbReference type="ARBA" id="ARBA00005042"/>
    </source>
</evidence>
<keyword evidence="12" id="KW-1208">Phospholipid metabolism</keyword>
<gene>
    <name evidence="15" type="ORF">ThimaDRAFT_1855</name>
</gene>
<dbReference type="Pfam" id="PF01066">
    <property type="entry name" value="CDP-OH_P_transf"/>
    <property type="match status" value="1"/>
</dbReference>
<feature type="transmembrane region" description="Helical" evidence="14">
    <location>
        <begin position="154"/>
        <end position="173"/>
    </location>
</feature>
<evidence type="ECO:0000313" key="15">
    <source>
        <dbReference type="EMBL" id="EGV19051.1"/>
    </source>
</evidence>
<comment type="similarity">
    <text evidence="3">Belongs to the CDP-alcohol phosphatidyltransferase class-I family.</text>
</comment>
<comment type="pathway">
    <text evidence="2">Phospholipid metabolism; phosphatidylglycerol biosynthesis; phosphatidylglycerol from CDP-diacylglycerol: step 1/2.</text>
</comment>
<evidence type="ECO:0000256" key="4">
    <source>
        <dbReference type="ARBA" id="ARBA00013170"/>
    </source>
</evidence>
<keyword evidence="15" id="KW-0808">Transferase</keyword>
<evidence type="ECO:0000256" key="1">
    <source>
        <dbReference type="ARBA" id="ARBA00004141"/>
    </source>
</evidence>
<dbReference type="RefSeq" id="WP_007192731.1">
    <property type="nucleotide sequence ID" value="NZ_AFWV01000005.1"/>
</dbReference>
<sequence length="185" mass="20360">MQLRDLPNIISVLRLLAVAPVMYLLLSEEYGWALVLFAAAGASDGLDGYLAKRFDWRSRLGGILDPLADKALLVGCFLILGWEGLVPAWLVIAVILRDLVIVSGAVVYNYRVEAVEAAPLPISKLNTVLQILLVVMVIMAAGPFSLPGGLIETMIWACFVTVVVSGAQYVWIWSRKARLRGWREH</sequence>
<feature type="transmembrane region" description="Helical" evidence="14">
    <location>
        <begin position="122"/>
        <end position="142"/>
    </location>
</feature>
<evidence type="ECO:0000313" key="16">
    <source>
        <dbReference type="Proteomes" id="UP000005459"/>
    </source>
</evidence>
<reference evidence="15 16" key="1">
    <citation type="submission" date="2011-06" db="EMBL/GenBank/DDBJ databases">
        <title>The draft genome of Thiocapsa marina 5811.</title>
        <authorList>
            <consortium name="US DOE Joint Genome Institute (JGI-PGF)"/>
            <person name="Lucas S."/>
            <person name="Han J."/>
            <person name="Cheng J.-F."/>
            <person name="Goodwin L."/>
            <person name="Pitluck S."/>
            <person name="Peters L."/>
            <person name="Land M.L."/>
            <person name="Hauser L."/>
            <person name="Vogl K."/>
            <person name="Liu Z."/>
            <person name="Imhoff J."/>
            <person name="Thiel V."/>
            <person name="Frigaard N.-U."/>
            <person name="Bryant D."/>
            <person name="Woyke T.J."/>
        </authorList>
    </citation>
    <scope>NUCLEOTIDE SEQUENCE [LARGE SCALE GENOMIC DNA]</scope>
    <source>
        <strain evidence="15 16">5811</strain>
    </source>
</reference>
<comment type="subcellular location">
    <subcellularLocation>
        <location evidence="1">Membrane</location>
        <topology evidence="1">Multi-pass membrane protein</topology>
    </subcellularLocation>
</comment>
<evidence type="ECO:0000256" key="13">
    <source>
        <dbReference type="ARBA" id="ARBA00048586"/>
    </source>
</evidence>
<keyword evidence="11" id="KW-0594">Phospholipid biosynthesis</keyword>
<keyword evidence="6" id="KW-0444">Lipid biosynthesis</keyword>
<dbReference type="InterPro" id="IPR050324">
    <property type="entry name" value="CDP-alcohol_PTase-I"/>
</dbReference>
<dbReference type="InterPro" id="IPR004570">
    <property type="entry name" value="Phosphatidylglycerol_P_synth"/>
</dbReference>
<accession>F9UAA3</accession>
<dbReference type="PATRIC" id="fig|768671.3.peg.1972"/>
<evidence type="ECO:0000256" key="3">
    <source>
        <dbReference type="ARBA" id="ARBA00010441"/>
    </source>
</evidence>
<dbReference type="EC" id="2.7.8.5" evidence="4"/>
<keyword evidence="10 14" id="KW-0472">Membrane</keyword>
<keyword evidence="9" id="KW-0443">Lipid metabolism</keyword>
<feature type="transmembrane region" description="Helical" evidence="14">
    <location>
        <begin position="88"/>
        <end position="110"/>
    </location>
</feature>
<evidence type="ECO:0000256" key="14">
    <source>
        <dbReference type="SAM" id="Phobius"/>
    </source>
</evidence>
<evidence type="ECO:0000256" key="7">
    <source>
        <dbReference type="ARBA" id="ARBA00022692"/>
    </source>
</evidence>
<dbReference type="EMBL" id="AFWV01000005">
    <property type="protein sequence ID" value="EGV19051.1"/>
    <property type="molecule type" value="Genomic_DNA"/>
</dbReference>
<dbReference type="Gene3D" id="1.20.120.1760">
    <property type="match status" value="1"/>
</dbReference>
<dbReference type="InterPro" id="IPR000462">
    <property type="entry name" value="CDP-OH_P_trans"/>
</dbReference>
<dbReference type="InterPro" id="IPR043130">
    <property type="entry name" value="CDP-OH_PTrfase_TM_dom"/>
</dbReference>
<proteinExistence type="inferred from homology"/>
<comment type="catalytic activity">
    <reaction evidence="13">
        <text>a CDP-1,2-diacyl-sn-glycerol + sn-glycerol 3-phosphate = a 1,2-diacyl-sn-glycero-3-phospho-(1'-sn-glycero-3'-phosphate) + CMP + H(+)</text>
        <dbReference type="Rhea" id="RHEA:12593"/>
        <dbReference type="ChEBI" id="CHEBI:15378"/>
        <dbReference type="ChEBI" id="CHEBI:57597"/>
        <dbReference type="ChEBI" id="CHEBI:58332"/>
        <dbReference type="ChEBI" id="CHEBI:60110"/>
        <dbReference type="ChEBI" id="CHEBI:60377"/>
        <dbReference type="EC" id="2.7.8.5"/>
    </reaction>
</comment>
<dbReference type="GO" id="GO:0016020">
    <property type="term" value="C:membrane"/>
    <property type="evidence" value="ECO:0007669"/>
    <property type="project" value="UniProtKB-SubCell"/>
</dbReference>
<keyword evidence="16" id="KW-1185">Reference proteome</keyword>
<dbReference type="OrthoDB" id="9796672at2"/>
<dbReference type="AlphaFoldDB" id="F9UAA3"/>
<evidence type="ECO:0000256" key="9">
    <source>
        <dbReference type="ARBA" id="ARBA00023098"/>
    </source>
</evidence>
<evidence type="ECO:0000256" key="8">
    <source>
        <dbReference type="ARBA" id="ARBA00022989"/>
    </source>
</evidence>
<dbReference type="PANTHER" id="PTHR14269">
    <property type="entry name" value="CDP-DIACYLGLYCEROL--GLYCEROL-3-PHOSPHATE 3-PHOSPHATIDYLTRANSFERASE-RELATED"/>
    <property type="match status" value="1"/>
</dbReference>
<evidence type="ECO:0000256" key="5">
    <source>
        <dbReference type="ARBA" id="ARBA00014944"/>
    </source>
</evidence>
<dbReference type="GO" id="GO:0046474">
    <property type="term" value="P:glycerophospholipid biosynthetic process"/>
    <property type="evidence" value="ECO:0007669"/>
    <property type="project" value="TreeGrafter"/>
</dbReference>
<evidence type="ECO:0000256" key="11">
    <source>
        <dbReference type="ARBA" id="ARBA00023209"/>
    </source>
</evidence>
<dbReference type="GO" id="GO:0008444">
    <property type="term" value="F:CDP-diacylglycerol-glycerol-3-phosphate 3-phosphatidyltransferase activity"/>
    <property type="evidence" value="ECO:0007669"/>
    <property type="project" value="UniProtKB-EC"/>
</dbReference>
<protein>
    <recommendedName>
        <fullName evidence="5">CDP-diacylglycerol--glycerol-3-phosphate 3-phosphatidyltransferase</fullName>
        <ecNumber evidence="4">2.7.8.5</ecNumber>
    </recommendedName>
</protein>
<evidence type="ECO:0000256" key="6">
    <source>
        <dbReference type="ARBA" id="ARBA00022516"/>
    </source>
</evidence>
<dbReference type="PANTHER" id="PTHR14269:SF11">
    <property type="entry name" value="CDP-DIACYLGLYCEROL--GLYCEROL-3-PHOSPHATE 3-PHOSPHATIDYLTRANSFERASE"/>
    <property type="match status" value="1"/>
</dbReference>
<evidence type="ECO:0000256" key="10">
    <source>
        <dbReference type="ARBA" id="ARBA00023136"/>
    </source>
</evidence>
<dbReference type="STRING" id="768671.ThimaDRAFT_1855"/>
<keyword evidence="7 14" id="KW-0812">Transmembrane</keyword>
<organism evidence="15 16">
    <name type="scientific">Thiocapsa marina 5811</name>
    <dbReference type="NCBI Taxonomy" id="768671"/>
    <lineage>
        <taxon>Bacteria</taxon>
        <taxon>Pseudomonadati</taxon>
        <taxon>Pseudomonadota</taxon>
        <taxon>Gammaproteobacteria</taxon>
        <taxon>Chromatiales</taxon>
        <taxon>Chromatiaceae</taxon>
        <taxon>Thiocapsa</taxon>
    </lineage>
</organism>
<dbReference type="Proteomes" id="UP000005459">
    <property type="component" value="Unassembled WGS sequence"/>
</dbReference>
<dbReference type="PIRSF" id="PIRSF000847">
    <property type="entry name" value="Phos_ph_gly_syn"/>
    <property type="match status" value="1"/>
</dbReference>
<feature type="transmembrane region" description="Helical" evidence="14">
    <location>
        <begin position="7"/>
        <end position="26"/>
    </location>
</feature>
<keyword evidence="8 14" id="KW-1133">Transmembrane helix</keyword>
<name>F9UAA3_9GAMM</name>
<evidence type="ECO:0000256" key="12">
    <source>
        <dbReference type="ARBA" id="ARBA00023264"/>
    </source>
</evidence>
<dbReference type="eggNOG" id="COG0558">
    <property type="taxonomic scope" value="Bacteria"/>
</dbReference>